<gene>
    <name evidence="2" type="ORF">JYB85_18420</name>
</gene>
<dbReference type="SUPFAM" id="SSF54593">
    <property type="entry name" value="Glyoxalase/Bleomycin resistance protein/Dihydroxybiphenyl dioxygenase"/>
    <property type="match status" value="1"/>
</dbReference>
<dbReference type="PANTHER" id="PTHR35006:SF2">
    <property type="entry name" value="GLYOXALASE FAMILY PROTEIN (AFU_ORTHOLOGUE AFUA_5G14830)"/>
    <property type="match status" value="1"/>
</dbReference>
<dbReference type="PANTHER" id="PTHR35006">
    <property type="entry name" value="GLYOXALASE FAMILY PROTEIN (AFU_ORTHOLOGUE AFUA_5G14830)"/>
    <property type="match status" value="1"/>
</dbReference>
<dbReference type="EMBL" id="CP071502">
    <property type="protein sequence ID" value="QSX37192.1"/>
    <property type="molecule type" value="Genomic_DNA"/>
</dbReference>
<feature type="domain" description="VOC" evidence="1">
    <location>
        <begin position="1"/>
        <end position="128"/>
    </location>
</feature>
<keyword evidence="3" id="KW-1185">Reference proteome</keyword>
<reference evidence="2 3" key="1">
    <citation type="submission" date="2021-03" db="EMBL/GenBank/DDBJ databases">
        <title>Novel species identification of genus Shewanella.</title>
        <authorList>
            <person name="Liu G."/>
            <person name="Zhang Q."/>
        </authorList>
    </citation>
    <scope>NUCLEOTIDE SEQUENCE [LARGE SCALE GENOMIC DNA]</scope>
    <source>
        <strain evidence="2 3">FJAT-52962</strain>
    </source>
</reference>
<dbReference type="CDD" id="cd07262">
    <property type="entry name" value="VOC_like"/>
    <property type="match status" value="1"/>
</dbReference>
<evidence type="ECO:0000259" key="1">
    <source>
        <dbReference type="PROSITE" id="PS51819"/>
    </source>
</evidence>
<dbReference type="PROSITE" id="PS51819">
    <property type="entry name" value="VOC"/>
    <property type="match status" value="1"/>
</dbReference>
<name>A0ABX7R1N6_9GAMM</name>
<dbReference type="InterPro" id="IPR029068">
    <property type="entry name" value="Glyas_Bleomycin-R_OHBP_Dase"/>
</dbReference>
<dbReference type="Gene3D" id="3.10.180.10">
    <property type="entry name" value="2,3-Dihydroxybiphenyl 1,2-Dioxygenase, domain 1"/>
    <property type="match status" value="1"/>
</dbReference>
<sequence>MIDHLSSYATDYEVTKAFYQAALAPLGYPLVLEEVAHWNPDWPTQRMCAFGPDGRPVFWVIESSEAATPRHTAFAARDRAAVSDFYHAALAAGGKDNGAPGQRPQYHQHYFGAFVLDPDGNNVEAVCHLPG</sequence>
<dbReference type="Proteomes" id="UP000663207">
    <property type="component" value="Chromosome"/>
</dbReference>
<proteinExistence type="predicted"/>
<dbReference type="RefSeq" id="WP_207380452.1">
    <property type="nucleotide sequence ID" value="NZ_CP071502.1"/>
</dbReference>
<dbReference type="InterPro" id="IPR004360">
    <property type="entry name" value="Glyas_Fos-R_dOase_dom"/>
</dbReference>
<dbReference type="InterPro" id="IPR037523">
    <property type="entry name" value="VOC_core"/>
</dbReference>
<organism evidence="2 3">
    <name type="scientific">Shewanella sedimentimangrovi</name>
    <dbReference type="NCBI Taxonomy" id="2814293"/>
    <lineage>
        <taxon>Bacteria</taxon>
        <taxon>Pseudomonadati</taxon>
        <taxon>Pseudomonadota</taxon>
        <taxon>Gammaproteobacteria</taxon>
        <taxon>Alteromonadales</taxon>
        <taxon>Shewanellaceae</taxon>
        <taxon>Shewanella</taxon>
    </lineage>
</organism>
<evidence type="ECO:0000313" key="2">
    <source>
        <dbReference type="EMBL" id="QSX37192.1"/>
    </source>
</evidence>
<evidence type="ECO:0000313" key="3">
    <source>
        <dbReference type="Proteomes" id="UP000663207"/>
    </source>
</evidence>
<accession>A0ABX7R1N6</accession>
<protein>
    <submittedName>
        <fullName evidence="2">VOC family protein</fullName>
    </submittedName>
</protein>
<dbReference type="Pfam" id="PF00903">
    <property type="entry name" value="Glyoxalase"/>
    <property type="match status" value="1"/>
</dbReference>